<accession>X1GXA9</accession>
<sequence>MKDLIKEFKQLDKIQLHSMLDKQDIFSINQLLFLVERNLKSLEDDLGVDIVEAKISKGMDSIKSS</sequence>
<comment type="caution">
    <text evidence="1">The sequence shown here is derived from an EMBL/GenBank/DDBJ whole genome shotgun (WGS) entry which is preliminary data.</text>
</comment>
<proteinExistence type="predicted"/>
<name>X1GXA9_9ZZZZ</name>
<dbReference type="EMBL" id="BARU01008165">
    <property type="protein sequence ID" value="GAH37653.1"/>
    <property type="molecule type" value="Genomic_DNA"/>
</dbReference>
<dbReference type="AlphaFoldDB" id="X1GXA9"/>
<reference evidence="1" key="1">
    <citation type="journal article" date="2014" name="Front. Microbiol.">
        <title>High frequency of phylogenetically diverse reductive dehalogenase-homologous genes in deep subseafloor sedimentary metagenomes.</title>
        <authorList>
            <person name="Kawai M."/>
            <person name="Futagami T."/>
            <person name="Toyoda A."/>
            <person name="Takaki Y."/>
            <person name="Nishi S."/>
            <person name="Hori S."/>
            <person name="Arai W."/>
            <person name="Tsubouchi T."/>
            <person name="Morono Y."/>
            <person name="Uchiyama I."/>
            <person name="Ito T."/>
            <person name="Fujiyama A."/>
            <person name="Inagaki F."/>
            <person name="Takami H."/>
        </authorList>
    </citation>
    <scope>NUCLEOTIDE SEQUENCE</scope>
    <source>
        <strain evidence="1">Expedition CK06-06</strain>
    </source>
</reference>
<evidence type="ECO:0000313" key="1">
    <source>
        <dbReference type="EMBL" id="GAH37653.1"/>
    </source>
</evidence>
<protein>
    <submittedName>
        <fullName evidence="1">Uncharacterized protein</fullName>
    </submittedName>
</protein>
<feature type="non-terminal residue" evidence="1">
    <location>
        <position position="65"/>
    </location>
</feature>
<gene>
    <name evidence="1" type="ORF">S03H2_16024</name>
</gene>
<organism evidence="1">
    <name type="scientific">marine sediment metagenome</name>
    <dbReference type="NCBI Taxonomy" id="412755"/>
    <lineage>
        <taxon>unclassified sequences</taxon>
        <taxon>metagenomes</taxon>
        <taxon>ecological metagenomes</taxon>
    </lineage>
</organism>